<gene>
    <name evidence="2" type="ORF">B0H17DRAFT_1038885</name>
</gene>
<dbReference type="PANTHER" id="PTHR38926:SF5">
    <property type="entry name" value="F-BOX AND LEUCINE-RICH REPEAT PROTEIN 6"/>
    <property type="match status" value="1"/>
</dbReference>
<keyword evidence="1" id="KW-0175">Coiled coil</keyword>
<feature type="coiled-coil region" evidence="1">
    <location>
        <begin position="4"/>
        <end position="38"/>
    </location>
</feature>
<dbReference type="AlphaFoldDB" id="A0AAD7GTH4"/>
<dbReference type="InterPro" id="IPR032675">
    <property type="entry name" value="LRR_dom_sf"/>
</dbReference>
<evidence type="ECO:0000313" key="3">
    <source>
        <dbReference type="Proteomes" id="UP001221757"/>
    </source>
</evidence>
<dbReference type="PANTHER" id="PTHR38926">
    <property type="entry name" value="F-BOX DOMAIN CONTAINING PROTEIN, EXPRESSED"/>
    <property type="match status" value="1"/>
</dbReference>
<proteinExistence type="predicted"/>
<dbReference type="SUPFAM" id="SSF52047">
    <property type="entry name" value="RNI-like"/>
    <property type="match status" value="1"/>
</dbReference>
<evidence type="ECO:0000313" key="2">
    <source>
        <dbReference type="EMBL" id="KAJ7704959.1"/>
    </source>
</evidence>
<organism evidence="2 3">
    <name type="scientific">Mycena rosella</name>
    <name type="common">Pink bonnet</name>
    <name type="synonym">Agaricus rosellus</name>
    <dbReference type="NCBI Taxonomy" id="1033263"/>
    <lineage>
        <taxon>Eukaryota</taxon>
        <taxon>Fungi</taxon>
        <taxon>Dikarya</taxon>
        <taxon>Basidiomycota</taxon>
        <taxon>Agaricomycotina</taxon>
        <taxon>Agaricomycetes</taxon>
        <taxon>Agaricomycetidae</taxon>
        <taxon>Agaricales</taxon>
        <taxon>Marasmiineae</taxon>
        <taxon>Mycenaceae</taxon>
        <taxon>Mycena</taxon>
    </lineage>
</organism>
<evidence type="ECO:0000256" key="1">
    <source>
        <dbReference type="SAM" id="Coils"/>
    </source>
</evidence>
<evidence type="ECO:0008006" key="4">
    <source>
        <dbReference type="Google" id="ProtNLM"/>
    </source>
</evidence>
<name>A0AAD7GTH4_MYCRO</name>
<dbReference type="Proteomes" id="UP001221757">
    <property type="component" value="Unassembled WGS sequence"/>
</dbReference>
<reference evidence="2" key="1">
    <citation type="submission" date="2023-03" db="EMBL/GenBank/DDBJ databases">
        <title>Massive genome expansion in bonnet fungi (Mycena s.s.) driven by repeated elements and novel gene families across ecological guilds.</title>
        <authorList>
            <consortium name="Lawrence Berkeley National Laboratory"/>
            <person name="Harder C.B."/>
            <person name="Miyauchi S."/>
            <person name="Viragh M."/>
            <person name="Kuo A."/>
            <person name="Thoen E."/>
            <person name="Andreopoulos B."/>
            <person name="Lu D."/>
            <person name="Skrede I."/>
            <person name="Drula E."/>
            <person name="Henrissat B."/>
            <person name="Morin E."/>
            <person name="Kohler A."/>
            <person name="Barry K."/>
            <person name="LaButti K."/>
            <person name="Morin E."/>
            <person name="Salamov A."/>
            <person name="Lipzen A."/>
            <person name="Mereny Z."/>
            <person name="Hegedus B."/>
            <person name="Baldrian P."/>
            <person name="Stursova M."/>
            <person name="Weitz H."/>
            <person name="Taylor A."/>
            <person name="Grigoriev I.V."/>
            <person name="Nagy L.G."/>
            <person name="Martin F."/>
            <person name="Kauserud H."/>
        </authorList>
    </citation>
    <scope>NUCLEOTIDE SEQUENCE</scope>
    <source>
        <strain evidence="2">CBHHK067</strain>
    </source>
</reference>
<sequence>MAFVATLRTRLEELSSAISRQKEVLKSLEQTRSDVQRDLNAILDPMARLPLEISSDILMRSIPAISLPHSSRAPLVFLKICHLWSHIALSTPALWAAIRIDSSRAREFNKFFETWIIRARTHPLTISLRGSLDDGIQDLLKHHARRLQNLELYLDSGEPLENLTLELSSLKSLTIGSDVSTAYVPAFFFNADGCVETLRAAPDLVECDFDNIYYEEDIHAIGNTLGPLTHTSLQILRLGRHGSDNNTTCILQYLTLPSLHTLSITDFDISHEDFLSFLGRSSPPLQSLYMNVPIEGWRTDTIHQYFRLLPTLTDLDLHQYDFGFLDVLAALGDDFLPNLCHLTIRGYMPDRSEYEKLVSTLTARRAYRHSPLQSFRLVWQLLDWDDAPEADITEALRQLRANGMHIHVGIEEITYI</sequence>
<dbReference type="EMBL" id="JARKIE010000009">
    <property type="protein sequence ID" value="KAJ7704959.1"/>
    <property type="molecule type" value="Genomic_DNA"/>
</dbReference>
<dbReference type="Gene3D" id="3.80.10.10">
    <property type="entry name" value="Ribonuclease Inhibitor"/>
    <property type="match status" value="1"/>
</dbReference>
<keyword evidence="3" id="KW-1185">Reference proteome</keyword>
<protein>
    <recommendedName>
        <fullName evidence="4">F-box domain-containing protein</fullName>
    </recommendedName>
</protein>
<comment type="caution">
    <text evidence="2">The sequence shown here is derived from an EMBL/GenBank/DDBJ whole genome shotgun (WGS) entry which is preliminary data.</text>
</comment>
<accession>A0AAD7GTH4</accession>